<feature type="region of interest" description="Disordered" evidence="3">
    <location>
        <begin position="428"/>
        <end position="468"/>
    </location>
</feature>
<dbReference type="GO" id="GO:0016597">
    <property type="term" value="F:amino acid binding"/>
    <property type="evidence" value="ECO:0007669"/>
    <property type="project" value="UniProtKB-UniRule"/>
</dbReference>
<evidence type="ECO:0000256" key="1">
    <source>
        <dbReference type="ARBA" id="ARBA00022737"/>
    </source>
</evidence>
<dbReference type="EMBL" id="JAEACU010000008">
    <property type="protein sequence ID" value="KAH7520327.1"/>
    <property type="molecule type" value="Genomic_DNA"/>
</dbReference>
<dbReference type="CDD" id="cd04897">
    <property type="entry name" value="ACT_ACR_3"/>
    <property type="match status" value="1"/>
</dbReference>
<comment type="function">
    <text evidence="2">Binds amino acids.</text>
</comment>
<reference evidence="5" key="1">
    <citation type="journal article" date="2021" name="Front. Plant Sci.">
        <title>Chromosome-Scale Genome Assembly for Chinese Sour Jujube and Insights Into Its Genome Evolution and Domestication Signature.</title>
        <authorList>
            <person name="Shen L.-Y."/>
            <person name="Luo H."/>
            <person name="Wang X.-L."/>
            <person name="Wang X.-M."/>
            <person name="Qiu X.-J."/>
            <person name="Liu H."/>
            <person name="Zhou S.-S."/>
            <person name="Jia K.-H."/>
            <person name="Nie S."/>
            <person name="Bao Y.-T."/>
            <person name="Zhang R.-G."/>
            <person name="Yun Q.-Z."/>
            <person name="Chai Y.-H."/>
            <person name="Lu J.-Y."/>
            <person name="Li Y."/>
            <person name="Zhao S.-W."/>
            <person name="Mao J.-F."/>
            <person name="Jia S.-G."/>
            <person name="Mao Y.-M."/>
        </authorList>
    </citation>
    <scope>NUCLEOTIDE SEQUENCE</scope>
    <source>
        <strain evidence="5">AT0</strain>
        <tissue evidence="5">Leaf</tissue>
    </source>
</reference>
<dbReference type="PROSITE" id="PS51671">
    <property type="entry name" value="ACT"/>
    <property type="match status" value="3"/>
</dbReference>
<dbReference type="CDD" id="cd04895">
    <property type="entry name" value="ACT_ACR_1"/>
    <property type="match status" value="1"/>
</dbReference>
<name>A0A978UZB1_ZIZJJ</name>
<gene>
    <name evidence="5" type="ORF">FEM48_Zijuj08G0132300</name>
</gene>
<dbReference type="SUPFAM" id="SSF55021">
    <property type="entry name" value="ACT-like"/>
    <property type="match status" value="3"/>
</dbReference>
<organism evidence="5 6">
    <name type="scientific">Ziziphus jujuba var. spinosa</name>
    <dbReference type="NCBI Taxonomy" id="714518"/>
    <lineage>
        <taxon>Eukaryota</taxon>
        <taxon>Viridiplantae</taxon>
        <taxon>Streptophyta</taxon>
        <taxon>Embryophyta</taxon>
        <taxon>Tracheophyta</taxon>
        <taxon>Spermatophyta</taxon>
        <taxon>Magnoliopsida</taxon>
        <taxon>eudicotyledons</taxon>
        <taxon>Gunneridae</taxon>
        <taxon>Pentapetalae</taxon>
        <taxon>rosids</taxon>
        <taxon>fabids</taxon>
        <taxon>Rosales</taxon>
        <taxon>Rhamnaceae</taxon>
        <taxon>Paliureae</taxon>
        <taxon>Ziziphus</taxon>
    </lineage>
</organism>
<dbReference type="AlphaFoldDB" id="A0A978UZB1"/>
<feature type="domain" description="ACT" evidence="4">
    <location>
        <begin position="37"/>
        <end position="109"/>
    </location>
</feature>
<evidence type="ECO:0000313" key="6">
    <source>
        <dbReference type="Proteomes" id="UP000813462"/>
    </source>
</evidence>
<evidence type="ECO:0000313" key="5">
    <source>
        <dbReference type="EMBL" id="KAH7520327.1"/>
    </source>
</evidence>
<proteinExistence type="predicted"/>
<dbReference type="OrthoDB" id="2019938at2759"/>
<feature type="compositionally biased region" description="Polar residues" evidence="3">
    <location>
        <begin position="439"/>
        <end position="453"/>
    </location>
</feature>
<comment type="caution">
    <text evidence="5">The sequence shown here is derived from an EMBL/GenBank/DDBJ whole genome shotgun (WGS) entry which is preliminary data.</text>
</comment>
<feature type="domain" description="ACT" evidence="4">
    <location>
        <begin position="356"/>
        <end position="436"/>
    </location>
</feature>
<dbReference type="InterPro" id="IPR045865">
    <property type="entry name" value="ACT-like_dom_sf"/>
</dbReference>
<protein>
    <recommendedName>
        <fullName evidence="2">ACT domain-containing protein ACR</fullName>
    </recommendedName>
    <alternativeName>
        <fullName evidence="2">Protein ACT DOMAIN REPEATS</fullName>
    </alternativeName>
</protein>
<keyword evidence="1 2" id="KW-0677">Repeat</keyword>
<evidence type="ECO:0000259" key="4">
    <source>
        <dbReference type="PROSITE" id="PS51671"/>
    </source>
</evidence>
<dbReference type="PANTHER" id="PTHR31096:SF7">
    <property type="entry name" value="ACT DOMAIN-CONTAINING PROTEIN ACR1"/>
    <property type="match status" value="1"/>
</dbReference>
<dbReference type="InterPro" id="IPR002912">
    <property type="entry name" value="ACT_dom"/>
</dbReference>
<accession>A0A978UZB1</accession>
<feature type="domain" description="ACT" evidence="4">
    <location>
        <begin position="131"/>
        <end position="218"/>
    </location>
</feature>
<evidence type="ECO:0000256" key="3">
    <source>
        <dbReference type="SAM" id="MobiDB-lite"/>
    </source>
</evidence>
<dbReference type="PANTHER" id="PTHR31096">
    <property type="entry name" value="ACT DOMAIN-CONTAINING PROTEIN ACR4-RELATED"/>
    <property type="match status" value="1"/>
</dbReference>
<sequence length="492" mass="54714">MEIIYQPYIDPEYETLIERIYPPRVCIDNDTCQDCTIIKVDSANKHGILLEMVQVLTDLDLVISKSYISSDGGWFMDVFHVTDQRGDKLTDESLILYIQQVLCVSRRGRNGIAKEVKASLGRERPGQTDTALEMTGTDRPGLLSEICAVLVELRCNITAIVAWTHNTRAACIVYVEDGLEGGPIMDPIRLGHIQEQLENVLEAHHGKEEKRSVKLTAPAVGRTHTERRLHQLMYSDGDYERCRGCDGGGGGGGGAAHKKGCDGTHVMIESCEERGYSVVNVRSRDRPKLLFDTVCALTDLQYVVFHAAVASRGKLANQEYFIRHKDGCTLDTENERHKLSLCLIAAIERRISHGVRLDLRSKNRIGLVSDITRVFRENGLSISRIEVATQGDKAYGSFYVTDASGLNASPTTVELVTKEIGESIIAVHKSPSRVPHGHGSSSRTAPKTNNARVQQQQQQQQQREEDRPRFSIGSLLWSQLGRFSSNFGPVRS</sequence>
<dbReference type="Pfam" id="PF13740">
    <property type="entry name" value="ACT_6"/>
    <property type="match status" value="1"/>
</dbReference>
<evidence type="ECO:0000256" key="2">
    <source>
        <dbReference type="RuleBase" id="RU369043"/>
    </source>
</evidence>
<dbReference type="InterPro" id="IPR040217">
    <property type="entry name" value="ACR1-12"/>
</dbReference>
<dbReference type="Gene3D" id="3.30.70.260">
    <property type="match status" value="2"/>
</dbReference>
<dbReference type="Proteomes" id="UP000813462">
    <property type="component" value="Unassembled WGS sequence"/>
</dbReference>
<dbReference type="Pfam" id="PF01842">
    <property type="entry name" value="ACT"/>
    <property type="match status" value="2"/>
</dbReference>